<feature type="transmembrane region" description="Helical" evidence="6">
    <location>
        <begin position="245"/>
        <end position="267"/>
    </location>
</feature>
<evidence type="ECO:0000256" key="4">
    <source>
        <dbReference type="ARBA" id="ARBA00022989"/>
    </source>
</evidence>
<feature type="transmembrane region" description="Helical" evidence="6">
    <location>
        <begin position="180"/>
        <end position="200"/>
    </location>
</feature>
<keyword evidence="5 6" id="KW-0472">Membrane</keyword>
<reference evidence="7 9" key="1">
    <citation type="submission" date="2018-03" db="EMBL/GenBank/DDBJ databases">
        <authorList>
            <person name="Dailey F.E."/>
        </authorList>
    </citation>
    <scope>NUCLEOTIDE SEQUENCE [LARGE SCALE GENOMIC DNA]</scope>
    <source>
        <strain evidence="7 9">CW7</strain>
    </source>
</reference>
<dbReference type="Proteomes" id="UP000255061">
    <property type="component" value="Unassembled WGS sequence"/>
</dbReference>
<keyword evidence="6" id="KW-1003">Cell membrane</keyword>
<evidence type="ECO:0000256" key="3">
    <source>
        <dbReference type="ARBA" id="ARBA00022692"/>
    </source>
</evidence>
<evidence type="ECO:0000256" key="1">
    <source>
        <dbReference type="ARBA" id="ARBA00004141"/>
    </source>
</evidence>
<feature type="transmembrane region" description="Helical" evidence="6">
    <location>
        <begin position="212"/>
        <end position="233"/>
    </location>
</feature>
<comment type="similarity">
    <text evidence="2 6">Belongs to the 4-toluene sulfonate uptake permease (TSUP) (TC 2.A.102) family.</text>
</comment>
<dbReference type="Pfam" id="PF01925">
    <property type="entry name" value="TauE"/>
    <property type="match status" value="1"/>
</dbReference>
<evidence type="ECO:0000256" key="6">
    <source>
        <dbReference type="RuleBase" id="RU363041"/>
    </source>
</evidence>
<dbReference type="InterPro" id="IPR002781">
    <property type="entry name" value="TM_pro_TauE-like"/>
</dbReference>
<sequence length="268" mass="27821">MEIEWVLAFVSLGLFAGFMAGLLGIGGGGIMVPILTSIFLAQGIAPQYVVHLALGTSMTSIVMTSISSTRAHHARGGVLWPIVKAMAPGVVLGTFSATFLAARISSLYLAIFFALFMGYVALNMLRPKKAVIVQKKDISNTELLAVGGGIGAISALVSIGGGSLTVPYLNSRNIELKRAIGTSAAVGLPISAAGAIGYLINSQPQLELPFAVGMVYLPGVILISIASFLTAPLGAKLAHKLPVAILKKVFAVLLILLSVKMMLSVIYA</sequence>
<keyword evidence="9" id="KW-1185">Reference proteome</keyword>
<dbReference type="RefSeq" id="WP_107883879.1">
    <property type="nucleotide sequence ID" value="NZ_PYSG01000002.1"/>
</dbReference>
<name>A0A380B3Q0_9GAMM</name>
<proteinExistence type="inferred from homology"/>
<evidence type="ECO:0000313" key="8">
    <source>
        <dbReference type="EMBL" id="SUI92102.1"/>
    </source>
</evidence>
<feature type="transmembrane region" description="Helical" evidence="6">
    <location>
        <begin position="6"/>
        <end position="36"/>
    </location>
</feature>
<evidence type="ECO:0000256" key="2">
    <source>
        <dbReference type="ARBA" id="ARBA00009142"/>
    </source>
</evidence>
<dbReference type="PANTHER" id="PTHR43483">
    <property type="entry name" value="MEMBRANE TRANSPORTER PROTEIN HI_0806-RELATED"/>
    <property type="match status" value="1"/>
</dbReference>
<protein>
    <recommendedName>
        <fullName evidence="6">Probable membrane transporter protein</fullName>
    </recommendedName>
</protein>
<dbReference type="EMBL" id="PYSG01000002">
    <property type="protein sequence ID" value="PTA51553.1"/>
    <property type="molecule type" value="Genomic_DNA"/>
</dbReference>
<evidence type="ECO:0000256" key="5">
    <source>
        <dbReference type="ARBA" id="ARBA00023136"/>
    </source>
</evidence>
<keyword evidence="4 6" id="KW-1133">Transmembrane helix</keyword>
<accession>A0A380B3Q0</accession>
<organism evidence="8 10">
    <name type="scientific">Shewanella morhuae</name>
    <dbReference type="NCBI Taxonomy" id="365591"/>
    <lineage>
        <taxon>Bacteria</taxon>
        <taxon>Pseudomonadati</taxon>
        <taxon>Pseudomonadota</taxon>
        <taxon>Gammaproteobacteria</taxon>
        <taxon>Alteromonadales</taxon>
        <taxon>Shewanellaceae</taxon>
        <taxon>Shewanella</taxon>
    </lineage>
</organism>
<dbReference type="PANTHER" id="PTHR43483:SF3">
    <property type="entry name" value="MEMBRANE TRANSPORTER PROTEIN HI_0806-RELATED"/>
    <property type="match status" value="1"/>
</dbReference>
<dbReference type="GO" id="GO:0005886">
    <property type="term" value="C:plasma membrane"/>
    <property type="evidence" value="ECO:0007669"/>
    <property type="project" value="UniProtKB-SubCell"/>
</dbReference>
<dbReference type="AlphaFoldDB" id="A0A380B3Q0"/>
<keyword evidence="3 6" id="KW-0812">Transmembrane</keyword>
<comment type="subcellular location">
    <subcellularLocation>
        <location evidence="6">Cell membrane</location>
        <topology evidence="6">Multi-pass membrane protein</topology>
    </subcellularLocation>
    <subcellularLocation>
        <location evidence="1">Membrane</location>
        <topology evidence="1">Multi-pass membrane protein</topology>
    </subcellularLocation>
</comment>
<evidence type="ECO:0000313" key="10">
    <source>
        <dbReference type="Proteomes" id="UP000255061"/>
    </source>
</evidence>
<gene>
    <name evidence="7" type="ORF">C9I43_14150</name>
    <name evidence="8" type="ORF">NCTC10736_03449</name>
</gene>
<evidence type="ECO:0000313" key="9">
    <source>
        <dbReference type="Proteomes" id="UP000240506"/>
    </source>
</evidence>
<feature type="transmembrane region" description="Helical" evidence="6">
    <location>
        <begin position="145"/>
        <end position="168"/>
    </location>
</feature>
<dbReference type="Proteomes" id="UP000240506">
    <property type="component" value="Unassembled WGS sequence"/>
</dbReference>
<dbReference type="EMBL" id="UGYV01000001">
    <property type="protein sequence ID" value="SUI92102.1"/>
    <property type="molecule type" value="Genomic_DNA"/>
</dbReference>
<reference evidence="7 9" key="2">
    <citation type="submission" date="2018-04" db="EMBL/GenBank/DDBJ databases">
        <title>Genomic sequence of a freshwater isolate of Shewanella morhuae.</title>
        <authorList>
            <person name="Castillo D.E."/>
            <person name="Gram L."/>
        </authorList>
    </citation>
    <scope>NUCLEOTIDE SEQUENCE [LARGE SCALE GENOMIC DNA]</scope>
    <source>
        <strain evidence="7 9">CW7</strain>
    </source>
</reference>
<feature type="transmembrane region" description="Helical" evidence="6">
    <location>
        <begin position="48"/>
        <end position="66"/>
    </location>
</feature>
<feature type="transmembrane region" description="Helical" evidence="6">
    <location>
        <begin position="107"/>
        <end position="125"/>
    </location>
</feature>
<evidence type="ECO:0000313" key="7">
    <source>
        <dbReference type="EMBL" id="PTA51553.1"/>
    </source>
</evidence>
<reference evidence="8 10" key="3">
    <citation type="submission" date="2018-06" db="EMBL/GenBank/DDBJ databases">
        <authorList>
            <consortium name="Pathogen Informatics"/>
            <person name="Doyle S."/>
        </authorList>
    </citation>
    <scope>NUCLEOTIDE SEQUENCE [LARGE SCALE GENOMIC DNA]</scope>
    <source>
        <strain evidence="8 10">NCTC10736</strain>
    </source>
</reference>
<feature type="transmembrane region" description="Helical" evidence="6">
    <location>
        <begin position="78"/>
        <end position="100"/>
    </location>
</feature>